<evidence type="ECO:0000313" key="2">
    <source>
        <dbReference type="EMBL" id="KZE74364.1"/>
    </source>
</evidence>
<keyword evidence="3" id="KW-1185">Reference proteome</keyword>
<organism evidence="2 3">
    <name type="scientific">Paenibacillus elgii</name>
    <dbReference type="NCBI Taxonomy" id="189691"/>
    <lineage>
        <taxon>Bacteria</taxon>
        <taxon>Bacillati</taxon>
        <taxon>Bacillota</taxon>
        <taxon>Bacilli</taxon>
        <taxon>Bacillales</taxon>
        <taxon>Paenibacillaceae</taxon>
        <taxon>Paenibacillus</taxon>
    </lineage>
</organism>
<dbReference type="RefSeq" id="WP_063185637.1">
    <property type="nucleotide sequence ID" value="NZ_LQRA01000078.1"/>
</dbReference>
<dbReference type="AlphaFoldDB" id="A0A165QBK7"/>
<gene>
    <name evidence="2" type="ORF">AV654_29160</name>
</gene>
<proteinExistence type="predicted"/>
<dbReference type="Proteomes" id="UP000076563">
    <property type="component" value="Unassembled WGS sequence"/>
</dbReference>
<name>A0A165QBK7_9BACL</name>
<reference evidence="3" key="1">
    <citation type="submission" date="2016-01" db="EMBL/GenBank/DDBJ databases">
        <title>Draft genome of Chromobacterium sp. F49.</title>
        <authorList>
            <person name="Hong K.W."/>
        </authorList>
    </citation>
    <scope>NUCLEOTIDE SEQUENCE [LARGE SCALE GENOMIC DNA]</scope>
    <source>
        <strain evidence="3">M63</strain>
    </source>
</reference>
<comment type="caution">
    <text evidence="2">The sequence shown here is derived from an EMBL/GenBank/DDBJ whole genome shotgun (WGS) entry which is preliminary data.</text>
</comment>
<protein>
    <recommendedName>
        <fullName evidence="1">DUF6985 domain-containing protein</fullName>
    </recommendedName>
</protein>
<dbReference type="Pfam" id="PF22481">
    <property type="entry name" value="DUF6985"/>
    <property type="match status" value="1"/>
</dbReference>
<dbReference type="InterPro" id="IPR054254">
    <property type="entry name" value="DUF6985"/>
</dbReference>
<dbReference type="OrthoDB" id="3477708at2"/>
<sequence>MTKQILDLTLDEFGYKGMINLPVWNEFTSNSDDVYEVNFGGDINSPLLSELRDTYDFIVSNQEEIKNVILQELFEEYSGFQAKYCDDEDDEFMPDLTCVNDLKPLISLARVHILDVIKDGIAYIGFEFDCSWDEEHGFGVMLFKNEVVAMGGSDSSFLSWIANDHLNESSDSN</sequence>
<accession>A0A165QBK7</accession>
<dbReference type="EMBL" id="LQRA01000078">
    <property type="protein sequence ID" value="KZE74364.1"/>
    <property type="molecule type" value="Genomic_DNA"/>
</dbReference>
<evidence type="ECO:0000259" key="1">
    <source>
        <dbReference type="Pfam" id="PF22481"/>
    </source>
</evidence>
<evidence type="ECO:0000313" key="3">
    <source>
        <dbReference type="Proteomes" id="UP000076563"/>
    </source>
</evidence>
<feature type="domain" description="DUF6985" evidence="1">
    <location>
        <begin position="25"/>
        <end position="155"/>
    </location>
</feature>